<reference evidence="1" key="1">
    <citation type="submission" date="2014-09" db="EMBL/GenBank/DDBJ databases">
        <authorList>
            <person name="Magalhaes I.L.F."/>
            <person name="Oliveira U."/>
            <person name="Santos F.R."/>
            <person name="Vidigal T.H.D.A."/>
            <person name="Brescovit A.D."/>
            <person name="Santos A.J."/>
        </authorList>
    </citation>
    <scope>NUCLEOTIDE SEQUENCE</scope>
    <source>
        <tissue evidence="1">Shoot tissue taken approximately 20 cm above the soil surface</tissue>
    </source>
</reference>
<dbReference type="EMBL" id="GBRH01267348">
    <property type="protein sequence ID" value="JAD30547.1"/>
    <property type="molecule type" value="Transcribed_RNA"/>
</dbReference>
<evidence type="ECO:0000313" key="1">
    <source>
        <dbReference type="EMBL" id="JAD30547.1"/>
    </source>
</evidence>
<protein>
    <submittedName>
        <fullName evidence="1">Uncharacterized protein</fullName>
    </submittedName>
</protein>
<accession>A0A0A8Z6T1</accession>
<reference evidence="1" key="2">
    <citation type="journal article" date="2015" name="Data Brief">
        <title>Shoot transcriptome of the giant reed, Arundo donax.</title>
        <authorList>
            <person name="Barrero R.A."/>
            <person name="Guerrero F.D."/>
            <person name="Moolhuijzen P."/>
            <person name="Goolsby J.A."/>
            <person name="Tidwell J."/>
            <person name="Bellgard S.E."/>
            <person name="Bellgard M.I."/>
        </authorList>
    </citation>
    <scope>NUCLEOTIDE SEQUENCE</scope>
    <source>
        <tissue evidence="1">Shoot tissue taken approximately 20 cm above the soil surface</tissue>
    </source>
</reference>
<name>A0A0A8Z6T1_ARUDO</name>
<dbReference type="AlphaFoldDB" id="A0A0A8Z6T1"/>
<organism evidence="1">
    <name type="scientific">Arundo donax</name>
    <name type="common">Giant reed</name>
    <name type="synonym">Donax arundinaceus</name>
    <dbReference type="NCBI Taxonomy" id="35708"/>
    <lineage>
        <taxon>Eukaryota</taxon>
        <taxon>Viridiplantae</taxon>
        <taxon>Streptophyta</taxon>
        <taxon>Embryophyta</taxon>
        <taxon>Tracheophyta</taxon>
        <taxon>Spermatophyta</taxon>
        <taxon>Magnoliopsida</taxon>
        <taxon>Liliopsida</taxon>
        <taxon>Poales</taxon>
        <taxon>Poaceae</taxon>
        <taxon>PACMAD clade</taxon>
        <taxon>Arundinoideae</taxon>
        <taxon>Arundineae</taxon>
        <taxon>Arundo</taxon>
    </lineage>
</organism>
<sequence>MRNMFISEKDLSLKFFKIKRASKTLNHVTMCNRVRF</sequence>
<proteinExistence type="predicted"/>